<dbReference type="InterPro" id="IPR018541">
    <property type="entry name" value="Ftsk_gamma"/>
</dbReference>
<keyword evidence="5" id="KW-0159">Chromosome partition</keyword>
<comment type="similarity">
    <text evidence="2">Belongs to the FtsK/SpoIIIE/SftA family.</text>
</comment>
<dbReference type="Gene3D" id="3.40.50.300">
    <property type="entry name" value="P-loop containing nucleotide triphosphate hydrolases"/>
    <property type="match status" value="1"/>
</dbReference>
<organism evidence="14 15">
    <name type="scientific">Streptococcus parasanguinis F0449</name>
    <dbReference type="NCBI Taxonomy" id="1095733"/>
    <lineage>
        <taxon>Bacteria</taxon>
        <taxon>Bacillati</taxon>
        <taxon>Bacillota</taxon>
        <taxon>Bacilli</taxon>
        <taxon>Lactobacillales</taxon>
        <taxon>Streptococcaceae</taxon>
        <taxon>Streptococcus</taxon>
    </lineage>
</organism>
<keyword evidence="12" id="KW-0472">Membrane</keyword>
<dbReference type="SMART" id="SM00382">
    <property type="entry name" value="AAA"/>
    <property type="match status" value="1"/>
</dbReference>
<keyword evidence="4 10" id="KW-0547">Nucleotide-binding</keyword>
<dbReference type="Pfam" id="PF09397">
    <property type="entry name" value="FtsK_gamma"/>
    <property type="match status" value="1"/>
</dbReference>
<dbReference type="SMART" id="SM00843">
    <property type="entry name" value="Ftsk_gamma"/>
    <property type="match status" value="1"/>
</dbReference>
<dbReference type="InterPro" id="IPR003593">
    <property type="entry name" value="AAA+_ATPase"/>
</dbReference>
<dbReference type="InterPro" id="IPR027417">
    <property type="entry name" value="P-loop_NTPase"/>
</dbReference>
<dbReference type="PANTHER" id="PTHR22683:SF41">
    <property type="entry name" value="DNA TRANSLOCASE FTSK"/>
    <property type="match status" value="1"/>
</dbReference>
<evidence type="ECO:0000259" key="13">
    <source>
        <dbReference type="PROSITE" id="PS50901"/>
    </source>
</evidence>
<dbReference type="InterPro" id="IPR036390">
    <property type="entry name" value="WH_DNA-bd_sf"/>
</dbReference>
<evidence type="ECO:0000256" key="5">
    <source>
        <dbReference type="ARBA" id="ARBA00022829"/>
    </source>
</evidence>
<evidence type="ECO:0000256" key="3">
    <source>
        <dbReference type="ARBA" id="ARBA00020887"/>
    </source>
</evidence>
<comment type="caution">
    <text evidence="14">The sequence shown here is derived from an EMBL/GenBank/DDBJ whole genome shotgun (WGS) entry which is preliminary data.</text>
</comment>
<dbReference type="Pfam" id="PF17854">
    <property type="entry name" value="FtsK_alpha"/>
    <property type="match status" value="1"/>
</dbReference>
<evidence type="ECO:0000256" key="9">
    <source>
        <dbReference type="ARBA" id="ARBA00045564"/>
    </source>
</evidence>
<evidence type="ECO:0000256" key="6">
    <source>
        <dbReference type="ARBA" id="ARBA00022840"/>
    </source>
</evidence>
<gene>
    <name evidence="14" type="ORF">HMPREF9971_1815</name>
</gene>
<evidence type="ECO:0000313" key="14">
    <source>
        <dbReference type="EMBL" id="EIG28044.1"/>
    </source>
</evidence>
<feature type="transmembrane region" description="Helical" evidence="12">
    <location>
        <begin position="324"/>
        <end position="344"/>
    </location>
</feature>
<feature type="domain" description="FtsK" evidence="13">
    <location>
        <begin position="612"/>
        <end position="808"/>
    </location>
</feature>
<evidence type="ECO:0000256" key="8">
    <source>
        <dbReference type="ARBA" id="ARBA00025923"/>
    </source>
</evidence>
<dbReference type="InterPro" id="IPR002543">
    <property type="entry name" value="FtsK_dom"/>
</dbReference>
<keyword evidence="7" id="KW-0238">DNA-binding</keyword>
<dbReference type="InterPro" id="IPR050206">
    <property type="entry name" value="FtsK/SpoIIIE/SftA"/>
</dbReference>
<evidence type="ECO:0000256" key="10">
    <source>
        <dbReference type="PROSITE-ProRule" id="PRU00289"/>
    </source>
</evidence>
<feature type="transmembrane region" description="Helical" evidence="12">
    <location>
        <begin position="219"/>
        <end position="239"/>
    </location>
</feature>
<dbReference type="InterPro" id="IPR041027">
    <property type="entry name" value="FtsK_alpha"/>
</dbReference>
<name>I2NQD3_STRPA</name>
<dbReference type="GO" id="GO:0007059">
    <property type="term" value="P:chromosome segregation"/>
    <property type="evidence" value="ECO:0007669"/>
    <property type="project" value="UniProtKB-KW"/>
</dbReference>
<dbReference type="SUPFAM" id="SSF52540">
    <property type="entry name" value="P-loop containing nucleoside triphosphate hydrolases"/>
    <property type="match status" value="1"/>
</dbReference>
<feature type="transmembrane region" description="Helical" evidence="12">
    <location>
        <begin position="292"/>
        <end position="312"/>
    </location>
</feature>
<accession>I2NQD3</accession>
<evidence type="ECO:0000256" key="11">
    <source>
        <dbReference type="SAM" id="Coils"/>
    </source>
</evidence>
<evidence type="ECO:0000256" key="7">
    <source>
        <dbReference type="ARBA" id="ARBA00023125"/>
    </source>
</evidence>
<dbReference type="Gene3D" id="3.30.980.40">
    <property type="match status" value="1"/>
</dbReference>
<dbReference type="InterPro" id="IPR036388">
    <property type="entry name" value="WH-like_DNA-bd_sf"/>
</dbReference>
<evidence type="ECO:0000256" key="4">
    <source>
        <dbReference type="ARBA" id="ARBA00022741"/>
    </source>
</evidence>
<dbReference type="AlphaFoldDB" id="I2NQD3"/>
<dbReference type="PROSITE" id="PS50901">
    <property type="entry name" value="FTSK"/>
    <property type="match status" value="1"/>
</dbReference>
<dbReference type="Proteomes" id="UP000003357">
    <property type="component" value="Unassembled WGS sequence"/>
</dbReference>
<dbReference type="SUPFAM" id="SSF46785">
    <property type="entry name" value="Winged helix' DNA-binding domain"/>
    <property type="match status" value="1"/>
</dbReference>
<dbReference type="PATRIC" id="fig|1095733.3.peg.566"/>
<evidence type="ECO:0000256" key="1">
    <source>
        <dbReference type="ARBA" id="ARBA00004651"/>
    </source>
</evidence>
<evidence type="ECO:0000256" key="12">
    <source>
        <dbReference type="SAM" id="Phobius"/>
    </source>
</evidence>
<feature type="binding site" evidence="10">
    <location>
        <begin position="629"/>
        <end position="636"/>
    </location>
    <ligand>
        <name>ATP</name>
        <dbReference type="ChEBI" id="CHEBI:30616"/>
    </ligand>
</feature>
<dbReference type="PANTHER" id="PTHR22683">
    <property type="entry name" value="SPORULATION PROTEIN RELATED"/>
    <property type="match status" value="1"/>
</dbReference>
<evidence type="ECO:0000313" key="15">
    <source>
        <dbReference type="Proteomes" id="UP000003357"/>
    </source>
</evidence>
<dbReference type="Gene3D" id="1.10.10.10">
    <property type="entry name" value="Winged helix-like DNA-binding domain superfamily/Winged helix DNA-binding domain"/>
    <property type="match status" value="1"/>
</dbReference>
<keyword evidence="12" id="KW-0812">Transmembrane</keyword>
<dbReference type="GO" id="GO:0003677">
    <property type="term" value="F:DNA binding"/>
    <property type="evidence" value="ECO:0007669"/>
    <property type="project" value="UniProtKB-KW"/>
</dbReference>
<dbReference type="Pfam" id="PF01580">
    <property type="entry name" value="FtsK_SpoIIIE"/>
    <property type="match status" value="1"/>
</dbReference>
<keyword evidence="11" id="KW-0175">Coiled coil</keyword>
<keyword evidence="6 10" id="KW-0067">ATP-binding</keyword>
<comment type="subunit">
    <text evidence="8">Homohexamer. Forms a ring that surrounds DNA.</text>
</comment>
<protein>
    <recommendedName>
        <fullName evidence="3">DNA translocase FtsK</fullName>
    </recommendedName>
</protein>
<feature type="coiled-coil region" evidence="11">
    <location>
        <begin position="360"/>
        <end position="387"/>
    </location>
</feature>
<comment type="subcellular location">
    <subcellularLocation>
        <location evidence="1">Cell membrane</location>
        <topology evidence="1">Multi-pass membrane protein</topology>
    </subcellularLocation>
</comment>
<proteinExistence type="inferred from homology"/>
<dbReference type="GO" id="GO:0005886">
    <property type="term" value="C:plasma membrane"/>
    <property type="evidence" value="ECO:0007669"/>
    <property type="project" value="UniProtKB-SubCell"/>
</dbReference>
<comment type="function">
    <text evidence="9">Essential cell division protein that coordinates cell division and chromosome segregation. The N-terminus is involved in assembly of the cell-division machinery. The C-terminus functions as a DNA motor that moves dsDNA in an ATP-dependent manner towards the difSL recombination site, which is located within the replication terminus region. Required for activation of the XerS recombinase, allowing activation of chromosome unlinking by recombination.</text>
</comment>
<sequence>MLAGDIILLWRINFGTFTTETWFPKYFEYTYGIHASEHLKVLVDKGYAFIESAFDSLDHINATMKKAILKKKGVAGLSKMKAADLNQALSDHFTEEELAEQFTIRGYQLTDKGKQALKDYQAIPQEKHLKQCLLGAVFYFMLQMFGNDFTRELAWKCDIIKVMANNNQSKKTRSTRRLSKAELERKKAIHRMIATILISLVLIFAALKLGAVGVLAYNLIRLFVGSLAYLAILATFFYLYAFKWLDKHEGVISGFLSFFAGLLLMFQAFFVSSLHLDNNGIKVTFSRIMADLIHLRVESFAGGGMIGALLYAPISFLFSNIGSYFIGLLFIGLGILLMSPYSIYDLFEKGSEAFHASMEKRKERREQKFLEKEARAAEEAVAAEREQEEASAVLPTPLSMEGHPVDPETGEVLAEEPFTETFPEADIFAPATPEIYLPDQEWPEEPEAYEELPEAEEFEDDGEEVQVDFTPKELLQYKLPTIDLFAPDKPKNQSKEKNIVRQNIRILEETFASFNIKATVERAEIGPSVTKYEVKPAVGVRVNRISNLADDLALALAAKDVRIEAPIPGKSLVGIEVPNSEIATVSFRELWEQSKTDPAKLLEIPLGKAVDGSARTFDLARMPHLLVAGSTGSGKSVAVNGIISSILMKARPDEVKFMMVDPKMVELSVYNDIPHLLIPVVTNPRKASRALQKVVDEMENRYELFSKVGARNIAGFNAKVAEYNAQSEMKQVPLPLIVVIVDELADLMMVASKEVEDAIIRLGQKARAAGIHMILATQRPSVDVISGLIKANVPSRVAFAVSSGTDSRTILDENGAEKLLGRGDMLFKPIDENHPIRLQGSFISDDDVERIVNFVKEQAEADYDDAFDPGEVSESDFDGGMGGSDEGDPLFEEAKALVIETQKASASMIQRRLSVGFNRATRLMEELEAAGVIGPAEGTKPRKVLQQS</sequence>
<reference evidence="14 15" key="1">
    <citation type="submission" date="2012-04" db="EMBL/GenBank/DDBJ databases">
        <authorList>
            <person name="Harkins D.M."/>
            <person name="Madupu R."/>
            <person name="Durkin A.S."/>
            <person name="Torralba M."/>
            <person name="Methe B."/>
            <person name="Sutton G.G."/>
            <person name="Nelson K.E."/>
        </authorList>
    </citation>
    <scope>NUCLEOTIDE SEQUENCE [LARGE SCALE GENOMIC DNA]</scope>
    <source>
        <strain evidence="14 15">F0449</strain>
    </source>
</reference>
<dbReference type="EMBL" id="AJMV01000042">
    <property type="protein sequence ID" value="EIG28044.1"/>
    <property type="molecule type" value="Genomic_DNA"/>
</dbReference>
<feature type="transmembrane region" description="Helical" evidence="12">
    <location>
        <begin position="188"/>
        <end position="207"/>
    </location>
</feature>
<feature type="transmembrane region" description="Helical" evidence="12">
    <location>
        <begin position="251"/>
        <end position="272"/>
    </location>
</feature>
<dbReference type="GO" id="GO:0005524">
    <property type="term" value="F:ATP binding"/>
    <property type="evidence" value="ECO:0007669"/>
    <property type="project" value="UniProtKB-UniRule"/>
</dbReference>
<evidence type="ECO:0000256" key="2">
    <source>
        <dbReference type="ARBA" id="ARBA00006474"/>
    </source>
</evidence>
<keyword evidence="12" id="KW-1133">Transmembrane helix</keyword>